<gene>
    <name evidence="1" type="ORF">OSB1V03_LOCUS22375</name>
</gene>
<dbReference type="Proteomes" id="UP000759131">
    <property type="component" value="Unassembled WGS sequence"/>
</dbReference>
<evidence type="ECO:0000313" key="1">
    <source>
        <dbReference type="EMBL" id="CAD7649433.1"/>
    </source>
</evidence>
<sequence length="21" mass="2511">MIMAKKLRSNSVIYRSERKSI</sequence>
<keyword evidence="2" id="KW-1185">Reference proteome</keyword>
<dbReference type="EMBL" id="CAJPIZ010047544">
    <property type="protein sequence ID" value="CAG2122429.1"/>
    <property type="molecule type" value="Genomic_DNA"/>
</dbReference>
<accession>A0A7R9LY10</accession>
<protein>
    <submittedName>
        <fullName evidence="1">Uncharacterized protein</fullName>
    </submittedName>
</protein>
<proteinExistence type="predicted"/>
<dbReference type="AlphaFoldDB" id="A0A7R9LY10"/>
<name>A0A7R9LY10_9ACAR</name>
<reference evidence="1" key="1">
    <citation type="submission" date="2020-11" db="EMBL/GenBank/DDBJ databases">
        <authorList>
            <person name="Tran Van P."/>
        </authorList>
    </citation>
    <scope>NUCLEOTIDE SEQUENCE</scope>
</reference>
<dbReference type="EMBL" id="OC902119">
    <property type="protein sequence ID" value="CAD7649433.1"/>
    <property type="molecule type" value="Genomic_DNA"/>
</dbReference>
<evidence type="ECO:0000313" key="2">
    <source>
        <dbReference type="Proteomes" id="UP000759131"/>
    </source>
</evidence>
<organism evidence="1">
    <name type="scientific">Medioppia subpectinata</name>
    <dbReference type="NCBI Taxonomy" id="1979941"/>
    <lineage>
        <taxon>Eukaryota</taxon>
        <taxon>Metazoa</taxon>
        <taxon>Ecdysozoa</taxon>
        <taxon>Arthropoda</taxon>
        <taxon>Chelicerata</taxon>
        <taxon>Arachnida</taxon>
        <taxon>Acari</taxon>
        <taxon>Acariformes</taxon>
        <taxon>Sarcoptiformes</taxon>
        <taxon>Oribatida</taxon>
        <taxon>Brachypylina</taxon>
        <taxon>Oppioidea</taxon>
        <taxon>Oppiidae</taxon>
        <taxon>Medioppia</taxon>
    </lineage>
</organism>